<dbReference type="GO" id="GO:0005829">
    <property type="term" value="C:cytosol"/>
    <property type="evidence" value="ECO:0007669"/>
    <property type="project" value="TreeGrafter"/>
</dbReference>
<dbReference type="InterPro" id="IPR027417">
    <property type="entry name" value="P-loop_NTPase"/>
</dbReference>
<evidence type="ECO:0000256" key="2">
    <source>
        <dbReference type="ARBA" id="ARBA00022679"/>
    </source>
</evidence>
<evidence type="ECO:0000256" key="3">
    <source>
        <dbReference type="ARBA" id="ARBA00022741"/>
    </source>
</evidence>
<dbReference type="GO" id="GO:0009073">
    <property type="term" value="P:aromatic amino acid family biosynthetic process"/>
    <property type="evidence" value="ECO:0007669"/>
    <property type="project" value="UniProtKB-KW"/>
</dbReference>
<comment type="subunit">
    <text evidence="7">Monomer.</text>
</comment>
<keyword evidence="5 7" id="KW-0067">ATP-binding</keyword>
<reference evidence="8 9" key="1">
    <citation type="submission" date="2015-11" db="EMBL/GenBank/DDBJ databases">
        <title>Draft genome sequence of Paramesorhizobium deserti A-3-E, a strain highly resistant to diverse beta-lactam antibiotics.</title>
        <authorList>
            <person name="Lv R."/>
            <person name="Yang X."/>
            <person name="Fang N."/>
            <person name="Guo J."/>
            <person name="Luo X."/>
            <person name="Peng F."/>
            <person name="Yang R."/>
            <person name="Cui Y."/>
            <person name="Fang C."/>
            <person name="Song Y."/>
        </authorList>
    </citation>
    <scope>NUCLEOTIDE SEQUENCE [LARGE SCALE GENOMIC DNA]</scope>
    <source>
        <strain evidence="8 9">A-3-E</strain>
    </source>
</reference>
<dbReference type="Pfam" id="PF01202">
    <property type="entry name" value="SKI"/>
    <property type="match status" value="1"/>
</dbReference>
<sequence length="204" mass="22709">MSTMDDHAQHQDQAALVRERLGTRPLVIVGLMGAGKSTIGKKVAQLLGLPFFDADNEIETVSRMTIPELFEAYGETEFRDLERRVIQRMLEDGPMVLATGGGAYMNAQTREAISASGVSVWLKADLDLLMERVSRRQNRPLLKNDNPRGVMERLMAERYPVYALADLTVTSREEKKEVIAQEVIEVLSRHLDASEHAATGSIIS</sequence>
<feature type="binding site" evidence="7">
    <location>
        <begin position="33"/>
        <end position="38"/>
    </location>
    <ligand>
        <name>ATP</name>
        <dbReference type="ChEBI" id="CHEBI:30616"/>
    </ligand>
</feature>
<keyword evidence="7" id="KW-0479">Metal-binding</keyword>
<dbReference type="STRING" id="1494590.ATN84_06035"/>
<dbReference type="InterPro" id="IPR000623">
    <property type="entry name" value="Shikimate_kinase/TSH1"/>
</dbReference>
<evidence type="ECO:0000313" key="8">
    <source>
        <dbReference type="EMBL" id="KXF79275.1"/>
    </source>
</evidence>
<keyword evidence="3 7" id="KW-0547">Nucleotide-binding</keyword>
<accession>A0A135I1G8</accession>
<keyword evidence="1 7" id="KW-0028">Amino-acid biosynthesis</keyword>
<feature type="binding site" evidence="7">
    <location>
        <position position="37"/>
    </location>
    <ligand>
        <name>Mg(2+)</name>
        <dbReference type="ChEBI" id="CHEBI:18420"/>
    </ligand>
</feature>
<dbReference type="SUPFAM" id="SSF52540">
    <property type="entry name" value="P-loop containing nucleoside triphosphate hydrolases"/>
    <property type="match status" value="1"/>
</dbReference>
<dbReference type="GO" id="GO:0008652">
    <property type="term" value="P:amino acid biosynthetic process"/>
    <property type="evidence" value="ECO:0007669"/>
    <property type="project" value="UniProtKB-KW"/>
</dbReference>
<dbReference type="Gene3D" id="3.40.50.300">
    <property type="entry name" value="P-loop containing nucleotide triphosphate hydrolases"/>
    <property type="match status" value="1"/>
</dbReference>
<gene>
    <name evidence="7" type="primary">aroK</name>
    <name evidence="8" type="ORF">ATN84_06035</name>
</gene>
<comment type="cofactor">
    <cofactor evidence="7">
        <name>Mg(2+)</name>
        <dbReference type="ChEBI" id="CHEBI:18420"/>
    </cofactor>
    <text evidence="7">Binds 1 Mg(2+) ion per subunit.</text>
</comment>
<dbReference type="PANTHER" id="PTHR21087:SF16">
    <property type="entry name" value="SHIKIMATE KINASE 1, CHLOROPLASTIC"/>
    <property type="match status" value="1"/>
</dbReference>
<dbReference type="UniPathway" id="UPA00053">
    <property type="reaction ID" value="UER00088"/>
</dbReference>
<comment type="subcellular location">
    <subcellularLocation>
        <location evidence="7">Cytoplasm</location>
    </subcellularLocation>
</comment>
<dbReference type="GO" id="GO:0005524">
    <property type="term" value="F:ATP binding"/>
    <property type="evidence" value="ECO:0007669"/>
    <property type="project" value="UniProtKB-UniRule"/>
</dbReference>
<feature type="binding site" evidence="7">
    <location>
        <position position="101"/>
    </location>
    <ligand>
        <name>substrate</name>
    </ligand>
</feature>
<protein>
    <recommendedName>
        <fullName evidence="7">Shikimate kinase</fullName>
        <shortName evidence="7">SK</shortName>
        <ecNumber evidence="7">2.7.1.71</ecNumber>
    </recommendedName>
</protein>
<dbReference type="AlphaFoldDB" id="A0A135I1G8"/>
<keyword evidence="7" id="KW-0460">Magnesium</keyword>
<dbReference type="PRINTS" id="PR01100">
    <property type="entry name" value="SHIKIMTKNASE"/>
</dbReference>
<comment type="similarity">
    <text evidence="7">Belongs to the shikimate kinase family.</text>
</comment>
<dbReference type="EMBL" id="LNTU01000001">
    <property type="protein sequence ID" value="KXF79275.1"/>
    <property type="molecule type" value="Genomic_DNA"/>
</dbReference>
<evidence type="ECO:0000313" key="9">
    <source>
        <dbReference type="Proteomes" id="UP000070107"/>
    </source>
</evidence>
<evidence type="ECO:0000256" key="6">
    <source>
        <dbReference type="ARBA" id="ARBA00023141"/>
    </source>
</evidence>
<feature type="binding site" evidence="7">
    <location>
        <position position="55"/>
    </location>
    <ligand>
        <name>substrate</name>
    </ligand>
</feature>
<keyword evidence="2 7" id="KW-0808">Transferase</keyword>
<comment type="function">
    <text evidence="7">Catalyzes the specific phosphorylation of the 3-hydroxyl group of shikimic acid using ATP as a cosubstrate.</text>
</comment>
<proteinExistence type="inferred from homology"/>
<dbReference type="PANTHER" id="PTHR21087">
    <property type="entry name" value="SHIKIMATE KINASE"/>
    <property type="match status" value="1"/>
</dbReference>
<evidence type="ECO:0000256" key="4">
    <source>
        <dbReference type="ARBA" id="ARBA00022777"/>
    </source>
</evidence>
<dbReference type="RefSeq" id="WP_068880612.1">
    <property type="nucleotide sequence ID" value="NZ_LNTU01000001.1"/>
</dbReference>
<dbReference type="GO" id="GO:0009423">
    <property type="term" value="P:chorismate biosynthetic process"/>
    <property type="evidence" value="ECO:0007669"/>
    <property type="project" value="UniProtKB-UniRule"/>
</dbReference>
<dbReference type="GO" id="GO:0000287">
    <property type="term" value="F:magnesium ion binding"/>
    <property type="evidence" value="ECO:0007669"/>
    <property type="project" value="UniProtKB-UniRule"/>
</dbReference>
<comment type="caution">
    <text evidence="8">The sequence shown here is derived from an EMBL/GenBank/DDBJ whole genome shotgun (WGS) entry which is preliminary data.</text>
</comment>
<dbReference type="HAMAP" id="MF_00109">
    <property type="entry name" value="Shikimate_kinase"/>
    <property type="match status" value="1"/>
</dbReference>
<dbReference type="OrthoDB" id="9800332at2"/>
<feature type="binding site" evidence="7">
    <location>
        <position position="158"/>
    </location>
    <ligand>
        <name>substrate</name>
    </ligand>
</feature>
<dbReference type="CDD" id="cd00464">
    <property type="entry name" value="SK"/>
    <property type="match status" value="1"/>
</dbReference>
<dbReference type="GO" id="GO:0004765">
    <property type="term" value="F:shikimate kinase activity"/>
    <property type="evidence" value="ECO:0007669"/>
    <property type="project" value="UniProtKB-UniRule"/>
</dbReference>
<dbReference type="NCBIfam" id="NF010552">
    <property type="entry name" value="PRK13946.1"/>
    <property type="match status" value="1"/>
</dbReference>
<comment type="catalytic activity">
    <reaction evidence="7">
        <text>shikimate + ATP = 3-phosphoshikimate + ADP + H(+)</text>
        <dbReference type="Rhea" id="RHEA:13121"/>
        <dbReference type="ChEBI" id="CHEBI:15378"/>
        <dbReference type="ChEBI" id="CHEBI:30616"/>
        <dbReference type="ChEBI" id="CHEBI:36208"/>
        <dbReference type="ChEBI" id="CHEBI:145989"/>
        <dbReference type="ChEBI" id="CHEBI:456216"/>
        <dbReference type="EC" id="2.7.1.71"/>
    </reaction>
</comment>
<evidence type="ECO:0000256" key="1">
    <source>
        <dbReference type="ARBA" id="ARBA00022605"/>
    </source>
</evidence>
<name>A0A135I1G8_9HYPH</name>
<feature type="binding site" evidence="7">
    <location>
        <position position="79"/>
    </location>
    <ligand>
        <name>substrate</name>
    </ligand>
</feature>
<keyword evidence="4 7" id="KW-0418">Kinase</keyword>
<evidence type="ECO:0000256" key="5">
    <source>
        <dbReference type="ARBA" id="ARBA00022840"/>
    </source>
</evidence>
<keyword evidence="9" id="KW-1185">Reference proteome</keyword>
<feature type="binding site" evidence="7">
    <location>
        <position position="139"/>
    </location>
    <ligand>
        <name>ATP</name>
        <dbReference type="ChEBI" id="CHEBI:30616"/>
    </ligand>
</feature>
<comment type="caution">
    <text evidence="7">Lacks conserved residue(s) required for the propagation of feature annotation.</text>
</comment>
<dbReference type="Proteomes" id="UP000070107">
    <property type="component" value="Unassembled WGS sequence"/>
</dbReference>
<comment type="pathway">
    <text evidence="7">Metabolic intermediate biosynthesis; chorismate biosynthesis; chorismate from D-erythrose 4-phosphate and phosphoenolpyruvate: step 5/7.</text>
</comment>
<dbReference type="EC" id="2.7.1.71" evidence="7"/>
<keyword evidence="6 7" id="KW-0057">Aromatic amino acid biosynthesis</keyword>
<dbReference type="InterPro" id="IPR031322">
    <property type="entry name" value="Shikimate/glucono_kinase"/>
</dbReference>
<keyword evidence="7" id="KW-0963">Cytoplasm</keyword>
<organism evidence="8 9">
    <name type="scientific">Paramesorhizobium deserti</name>
    <dbReference type="NCBI Taxonomy" id="1494590"/>
    <lineage>
        <taxon>Bacteria</taxon>
        <taxon>Pseudomonadati</taxon>
        <taxon>Pseudomonadota</taxon>
        <taxon>Alphaproteobacteria</taxon>
        <taxon>Hyphomicrobiales</taxon>
        <taxon>Phyllobacteriaceae</taxon>
        <taxon>Paramesorhizobium</taxon>
    </lineage>
</organism>
<evidence type="ECO:0000256" key="7">
    <source>
        <dbReference type="HAMAP-Rule" id="MF_00109"/>
    </source>
</evidence>